<proteinExistence type="predicted"/>
<protein>
    <submittedName>
        <fullName evidence="1">Uncharacterized protein</fullName>
    </submittedName>
</protein>
<comment type="caution">
    <text evidence="1">The sequence shown here is derived from an EMBL/GenBank/DDBJ whole genome shotgun (WGS) entry which is preliminary data.</text>
</comment>
<reference evidence="1 2" key="1">
    <citation type="journal article" date="2024" name="Plant Biotechnol. J.">
        <title>Genome and CRISPR/Cas9 system of a widespread forest tree (Populus alba) in the world.</title>
        <authorList>
            <person name="Liu Y.J."/>
            <person name="Jiang P.F."/>
            <person name="Han X.M."/>
            <person name="Li X.Y."/>
            <person name="Wang H.M."/>
            <person name="Wang Y.J."/>
            <person name="Wang X.X."/>
            <person name="Zeng Q.Y."/>
        </authorList>
    </citation>
    <scope>NUCLEOTIDE SEQUENCE [LARGE SCALE GENOMIC DNA]</scope>
    <source>
        <strain evidence="2">cv. PAL-ZL1</strain>
    </source>
</reference>
<organism evidence="1 2">
    <name type="scientific">Populus alba</name>
    <name type="common">White poplar</name>
    <dbReference type="NCBI Taxonomy" id="43335"/>
    <lineage>
        <taxon>Eukaryota</taxon>
        <taxon>Viridiplantae</taxon>
        <taxon>Streptophyta</taxon>
        <taxon>Embryophyta</taxon>
        <taxon>Tracheophyta</taxon>
        <taxon>Spermatophyta</taxon>
        <taxon>Magnoliopsida</taxon>
        <taxon>eudicotyledons</taxon>
        <taxon>Gunneridae</taxon>
        <taxon>Pentapetalae</taxon>
        <taxon>rosids</taxon>
        <taxon>fabids</taxon>
        <taxon>Malpighiales</taxon>
        <taxon>Salicaceae</taxon>
        <taxon>Saliceae</taxon>
        <taxon>Populus</taxon>
    </lineage>
</organism>
<name>A0ACC4BRE4_POPAL</name>
<evidence type="ECO:0000313" key="1">
    <source>
        <dbReference type="EMBL" id="KAL3581074.1"/>
    </source>
</evidence>
<sequence length="268" mass="29607">MTINEFLQACEISRELSSFFGLYMHVDLQAVDLRSSEDFCSPGAEEIDKVQGAKGAVQIESFYPAFPELSSPKLSSHASYSSLRRSDKSKHLDSPPDDYSPSGTASKSHSSPCSRSSCSSNCSSARAQQHDATTLAVSSNGNGALLAETSNGILKRTCSSDLAEFHSLNNHGDPDFLVRSQIHKTRTVSDHIHLSELECPPRFGQSLRGAVYGVKAIYGVEQVRLGLQPKWGLRDLQQEIGKRFEIYDFTDIGLKYMDDNGDWVYDRQ</sequence>
<dbReference type="EMBL" id="RCHU02000009">
    <property type="protein sequence ID" value="KAL3581074.1"/>
    <property type="molecule type" value="Genomic_DNA"/>
</dbReference>
<keyword evidence="2" id="KW-1185">Reference proteome</keyword>
<accession>A0ACC4BRE4</accession>
<dbReference type="Proteomes" id="UP000309997">
    <property type="component" value="Unassembled WGS sequence"/>
</dbReference>
<evidence type="ECO:0000313" key="2">
    <source>
        <dbReference type="Proteomes" id="UP000309997"/>
    </source>
</evidence>
<gene>
    <name evidence="1" type="ORF">D5086_018909</name>
</gene>